<reference evidence="2 3" key="1">
    <citation type="submission" date="2021-02" db="EMBL/GenBank/DDBJ databases">
        <title>Complete genome of Desulfoluna sp. strain ASN36.</title>
        <authorList>
            <person name="Takahashi A."/>
            <person name="Kojima H."/>
            <person name="Fukui M."/>
        </authorList>
    </citation>
    <scope>NUCLEOTIDE SEQUENCE [LARGE SCALE GENOMIC DNA]</scope>
    <source>
        <strain evidence="2 3">ASN36</strain>
    </source>
</reference>
<name>A0ABM7PIH3_9BACT</name>
<proteinExistence type="predicted"/>
<evidence type="ECO:0000313" key="3">
    <source>
        <dbReference type="Proteomes" id="UP001320148"/>
    </source>
</evidence>
<keyword evidence="3" id="KW-1185">Reference proteome</keyword>
<sequence length="535" mass="60315">MAPLPLTQKDLEQLADKGISAEQVMGQIHLLRNGAPYARLNRPCTIGDGILNLTEPELKRHTVFYDQESPRRTIIKFVPASGAATRMFEELIQLELTDAFVEPDWIRAKAAKGDRASQTLLTVMRNLPHFAFYDELKKCSTHEEINIGRLQKREHYLRVLRYLLHPVGLDYARLPKGLLLFHRYPEGARTAFEEHLVEAALYAKGKDDTCRLHFTVASGYMARFEALFNHVRRHYESEFGMHLEVHFSTQKSSSDTVATDMNNKPFRLENGRILFRPGGHGALIDNLNRLDGDIIFIKNIDNVVPDGRKPATTRYKKALAGLLLSRQQETFQRLESLHGPSPSEQTLQEIAAFAGHHLGATPPPEITRASQETRRAWLFERLNRPLRVCGMVRNEGEPGGGPFWVEGDDLSVSLQIVENAAVNPSASQQKILKASTHFNPVDLVCATRDFKGKPFDLTRFVNPKSVFIARKSKGERKLNALELPGLWNGAMAHWNTLFVEVPKETFNPVKTITDLLRKEHLTARDAGAPCSHTAS</sequence>
<gene>
    <name evidence="2" type="ORF">DSLASN_30210</name>
</gene>
<organism evidence="2 3">
    <name type="scientific">Desulfoluna limicola</name>
    <dbReference type="NCBI Taxonomy" id="2810562"/>
    <lineage>
        <taxon>Bacteria</taxon>
        <taxon>Pseudomonadati</taxon>
        <taxon>Thermodesulfobacteriota</taxon>
        <taxon>Desulfobacteria</taxon>
        <taxon>Desulfobacterales</taxon>
        <taxon>Desulfolunaceae</taxon>
        <taxon>Desulfoluna</taxon>
    </lineage>
</organism>
<dbReference type="InterPro" id="IPR025393">
    <property type="entry name" value="DUF4301"/>
</dbReference>
<dbReference type="EMBL" id="AP024488">
    <property type="protein sequence ID" value="BCS97389.1"/>
    <property type="molecule type" value="Genomic_DNA"/>
</dbReference>
<dbReference type="Pfam" id="PF14134">
    <property type="entry name" value="DUF4301"/>
    <property type="match status" value="1"/>
</dbReference>
<dbReference type="InterPro" id="IPR029044">
    <property type="entry name" value="Nucleotide-diphossugar_trans"/>
</dbReference>
<dbReference type="SUPFAM" id="SSF53448">
    <property type="entry name" value="Nucleotide-diphospho-sugar transferases"/>
    <property type="match status" value="1"/>
</dbReference>
<evidence type="ECO:0000259" key="1">
    <source>
        <dbReference type="Pfam" id="PF14134"/>
    </source>
</evidence>
<dbReference type="Proteomes" id="UP001320148">
    <property type="component" value="Chromosome"/>
</dbReference>
<evidence type="ECO:0000313" key="2">
    <source>
        <dbReference type="EMBL" id="BCS97389.1"/>
    </source>
</evidence>
<accession>A0ABM7PIH3</accession>
<protein>
    <recommendedName>
        <fullName evidence="1">DUF4301 domain-containing protein</fullName>
    </recommendedName>
</protein>
<dbReference type="RefSeq" id="WP_236888816.1">
    <property type="nucleotide sequence ID" value="NZ_AP024488.1"/>
</dbReference>
<feature type="domain" description="DUF4301" evidence="1">
    <location>
        <begin position="7"/>
        <end position="520"/>
    </location>
</feature>